<evidence type="ECO:0000259" key="2">
    <source>
        <dbReference type="Pfam" id="PF13309"/>
    </source>
</evidence>
<organism evidence="3 4">
    <name type="scientific">Buttiauxella noackiae ATCC 51607</name>
    <dbReference type="NCBI Taxonomy" id="1354255"/>
    <lineage>
        <taxon>Bacteria</taxon>
        <taxon>Pseudomonadati</taxon>
        <taxon>Pseudomonadota</taxon>
        <taxon>Gammaproteobacteria</taxon>
        <taxon>Enterobacterales</taxon>
        <taxon>Enterobacteriaceae</taxon>
        <taxon>Buttiauxella</taxon>
    </lineage>
</organism>
<dbReference type="InterPro" id="IPR039445">
    <property type="entry name" value="DauR-like_HTH"/>
</dbReference>
<reference evidence="3 4" key="1">
    <citation type="submission" date="2016-04" db="EMBL/GenBank/DDBJ databases">
        <title>ATOL: Assembling a taxonomically balanced genome-scale reconstruction of the evolutionary history of the Enterobacteriaceae.</title>
        <authorList>
            <person name="Plunkett G.III."/>
            <person name="Neeno-Eckwall E.C."/>
            <person name="Glasner J.D."/>
            <person name="Perna N.T."/>
        </authorList>
    </citation>
    <scope>NUCLEOTIDE SEQUENCE [LARGE SCALE GENOMIC DNA]</scope>
    <source>
        <strain evidence="3 4">ATCC 51607</strain>
    </source>
</reference>
<feature type="domain" description="Transcriptional regulator DauR-like HTH" evidence="2">
    <location>
        <begin position="158"/>
        <end position="212"/>
    </location>
</feature>
<evidence type="ECO:0000313" key="4">
    <source>
        <dbReference type="Proteomes" id="UP000078286"/>
    </source>
</evidence>
<evidence type="ECO:0000259" key="1">
    <source>
        <dbReference type="Pfam" id="PF08348"/>
    </source>
</evidence>
<dbReference type="Pfam" id="PF13309">
    <property type="entry name" value="HTH_22"/>
    <property type="match status" value="1"/>
</dbReference>
<proteinExistence type="predicted"/>
<dbReference type="RefSeq" id="WP_064555257.1">
    <property type="nucleotide sequence ID" value="NZ_LXEO01000042.1"/>
</dbReference>
<gene>
    <name evidence="3" type="ORF">M979_2727</name>
</gene>
<dbReference type="PANTHER" id="PTHR35568">
    <property type="entry name" value="TRANSCRIPTIONAL REGULATOR DAUR"/>
    <property type="match status" value="1"/>
</dbReference>
<dbReference type="Proteomes" id="UP000078286">
    <property type="component" value="Unassembled WGS sequence"/>
</dbReference>
<keyword evidence="4" id="KW-1185">Reference proteome</keyword>
<name>A0A1B7HLB6_9ENTR</name>
<comment type="caution">
    <text evidence="3">The sequence shown here is derived from an EMBL/GenBank/DDBJ whole genome shotgun (WGS) entry which is preliminary data.</text>
</comment>
<dbReference type="PATRIC" id="fig|1354255.3.peg.2805"/>
<dbReference type="InterPro" id="IPR013559">
    <property type="entry name" value="YheO"/>
</dbReference>
<dbReference type="PANTHER" id="PTHR35568:SF1">
    <property type="entry name" value="TRANSCRIPTIONAL REGULATOR DAUR"/>
    <property type="match status" value="1"/>
</dbReference>
<accession>A0A1B7HLB6</accession>
<dbReference type="InterPro" id="IPR039446">
    <property type="entry name" value="DauR-like"/>
</dbReference>
<dbReference type="Pfam" id="PF08348">
    <property type="entry name" value="PAS_6"/>
    <property type="match status" value="1"/>
</dbReference>
<dbReference type="EMBL" id="LXEO01000042">
    <property type="protein sequence ID" value="OAT16398.1"/>
    <property type="molecule type" value="Genomic_DNA"/>
</dbReference>
<dbReference type="AlphaFoldDB" id="A0A1B7HLB6"/>
<protein>
    <submittedName>
        <fullName evidence="3">PAS domain-containing protein</fullName>
    </submittedName>
</protein>
<feature type="domain" description="YheO-like" evidence="1">
    <location>
        <begin position="15"/>
        <end position="127"/>
    </location>
</feature>
<sequence>MNNEREQLISVLSGSIEALAATLPANTEAVLHDLTRPEASVISIVNGHVSGRKKGDALLAGPEEDDGFLGLLDEPKEGLSYQVFSGYFSTTAAGKKLSSSSTIYYDANGRPVVAFCVNVDTEVAMRLKRDLDYLMSIPGMTETPETSPSALTEASVEELLSSLRPTGSESTKEFRLRAVKEAHAMGMFKIKGSVNQMAKVLGVTRYTIYNYLEKISEKE</sequence>
<evidence type="ECO:0000313" key="3">
    <source>
        <dbReference type="EMBL" id="OAT16398.1"/>
    </source>
</evidence>